<dbReference type="STRING" id="1448308.A0A2T2P6M0"/>
<reference evidence="3 4" key="1">
    <citation type="journal article" date="2018" name="Front. Microbiol.">
        <title>Genome-Wide Analysis of Corynespora cassiicola Leaf Fall Disease Putative Effectors.</title>
        <authorList>
            <person name="Lopez D."/>
            <person name="Ribeiro S."/>
            <person name="Label P."/>
            <person name="Fumanal B."/>
            <person name="Venisse J.S."/>
            <person name="Kohler A."/>
            <person name="de Oliveira R.R."/>
            <person name="Labutti K."/>
            <person name="Lipzen A."/>
            <person name="Lail K."/>
            <person name="Bauer D."/>
            <person name="Ohm R.A."/>
            <person name="Barry K.W."/>
            <person name="Spatafora J."/>
            <person name="Grigoriev I.V."/>
            <person name="Martin F.M."/>
            <person name="Pujade-Renaud V."/>
        </authorList>
    </citation>
    <scope>NUCLEOTIDE SEQUENCE [LARGE SCALE GENOMIC DNA]</scope>
    <source>
        <strain evidence="3 4">Philippines</strain>
    </source>
</reference>
<dbReference type="OrthoDB" id="191139at2759"/>
<evidence type="ECO:0000256" key="2">
    <source>
        <dbReference type="SAM" id="SignalP"/>
    </source>
</evidence>
<keyword evidence="2" id="KW-0732">Signal</keyword>
<protein>
    <submittedName>
        <fullName evidence="3">Uncharacterized protein</fullName>
    </submittedName>
</protein>
<feature type="region of interest" description="Disordered" evidence="1">
    <location>
        <begin position="41"/>
        <end position="68"/>
    </location>
</feature>
<feature type="chain" id="PRO_5015523453" evidence="2">
    <location>
        <begin position="21"/>
        <end position="404"/>
    </location>
</feature>
<name>A0A2T2P6M0_CORCC</name>
<gene>
    <name evidence="3" type="ORF">BS50DRAFT_185402</name>
</gene>
<dbReference type="AlphaFoldDB" id="A0A2T2P6M0"/>
<evidence type="ECO:0000313" key="4">
    <source>
        <dbReference type="Proteomes" id="UP000240883"/>
    </source>
</evidence>
<sequence>MKLVSFTLATALLAVAASRAHPANTTAPSHAIHLEAPASGTRKTPLLSPLLGDGDPSDDDQLPPPIDDAGWNKYTCKGAQFLAAMVVDDAQAARILGGPDAKTFQSEFQYYDLKTWGYVVTSTYPVEREYNGPHYGVGRALRELGLSDKSDEDGGLIDVTEVRHGDPELKYPDGRTVPSRLQIYDAGDGMIRHRTGGYFFVGVNPEEGVLLAMNRLGPAHAAKKWTNLPFPMNELPHLRQSSDIFWGMWEAYILRDRDNRVHLVDNVKYYFSMSITNHETLRIISRVLDNVGLPLEPWPGVKIDMNTENGKALLGSPNAVALAYFLIQHKDEGLGNRVVTGVSLFHGDTDHKAPCFVFYIDAAPPASRTFSSPPPGMGKALSPDVERRSEGRNILRRRVIKTRL</sequence>
<feature type="signal peptide" evidence="2">
    <location>
        <begin position="1"/>
        <end position="20"/>
    </location>
</feature>
<keyword evidence="4" id="KW-1185">Reference proteome</keyword>
<accession>A0A2T2P6M0</accession>
<evidence type="ECO:0000256" key="1">
    <source>
        <dbReference type="SAM" id="MobiDB-lite"/>
    </source>
</evidence>
<evidence type="ECO:0000313" key="3">
    <source>
        <dbReference type="EMBL" id="PSN73341.1"/>
    </source>
</evidence>
<dbReference type="EMBL" id="KZ678129">
    <property type="protein sequence ID" value="PSN73341.1"/>
    <property type="molecule type" value="Genomic_DNA"/>
</dbReference>
<feature type="compositionally biased region" description="Low complexity" evidence="1">
    <location>
        <begin position="45"/>
        <end position="54"/>
    </location>
</feature>
<dbReference type="Proteomes" id="UP000240883">
    <property type="component" value="Unassembled WGS sequence"/>
</dbReference>
<organism evidence="3 4">
    <name type="scientific">Corynespora cassiicola Philippines</name>
    <dbReference type="NCBI Taxonomy" id="1448308"/>
    <lineage>
        <taxon>Eukaryota</taxon>
        <taxon>Fungi</taxon>
        <taxon>Dikarya</taxon>
        <taxon>Ascomycota</taxon>
        <taxon>Pezizomycotina</taxon>
        <taxon>Dothideomycetes</taxon>
        <taxon>Pleosporomycetidae</taxon>
        <taxon>Pleosporales</taxon>
        <taxon>Corynesporascaceae</taxon>
        <taxon>Corynespora</taxon>
    </lineage>
</organism>
<feature type="region of interest" description="Disordered" evidence="1">
    <location>
        <begin position="369"/>
        <end position="388"/>
    </location>
</feature>
<proteinExistence type="predicted"/>